<accession>A0A347VIG9</accession>
<reference evidence="2" key="3">
    <citation type="submission" date="2018-04" db="EMBL/GenBank/DDBJ databases">
        <authorList>
            <person name="Sheh A."/>
            <person name="Shen Z."/>
            <person name="Mannion A.J."/>
            <person name="Fox J.G."/>
        </authorList>
    </citation>
    <scope>NUCLEOTIDE SEQUENCE</scope>
    <source>
        <strain evidence="2">MIT 97-6194</strain>
    </source>
</reference>
<protein>
    <submittedName>
        <fullName evidence="2">TolC family protein</fullName>
    </submittedName>
</protein>
<evidence type="ECO:0000313" key="1">
    <source>
        <dbReference type="EMBL" id="MWV68983.1"/>
    </source>
</evidence>
<evidence type="ECO:0000313" key="4">
    <source>
        <dbReference type="Proteomes" id="UP000477070"/>
    </source>
</evidence>
<dbReference type="GO" id="GO:0015562">
    <property type="term" value="F:efflux transmembrane transporter activity"/>
    <property type="evidence" value="ECO:0007669"/>
    <property type="project" value="InterPro"/>
</dbReference>
<dbReference type="AlphaFoldDB" id="A0A347VIG9"/>
<reference evidence="2 3" key="2">
    <citation type="journal article" date="2016" name="Infect. Immun.">
        <title>Helicobacter saguini, a Novel Helicobacter Isolated from Cotton-Top Tamarins with Ulcerative Colitis, Has Proinflammatory Properties and Induces Typhlocolitis and Dysplasia in Gnotobiotic IL-10-/- Mice.</title>
        <authorList>
            <person name="Shen Z."/>
            <person name="Mannion A."/>
            <person name="Whary M.T."/>
            <person name="Muthupalani S."/>
            <person name="Sheh A."/>
            <person name="Feng Y."/>
            <person name="Gong G."/>
            <person name="Vandamme P."/>
            <person name="Holcombe H.R."/>
            <person name="Paster B.J."/>
            <person name="Fox J.G."/>
        </authorList>
    </citation>
    <scope>NUCLEOTIDE SEQUENCE [LARGE SCALE GENOMIC DNA]</scope>
    <source>
        <strain evidence="2 3">MIT 97-6194</strain>
    </source>
</reference>
<evidence type="ECO:0000313" key="2">
    <source>
        <dbReference type="EMBL" id="TLD94108.1"/>
    </source>
</evidence>
<dbReference type="EMBL" id="QBIU01000001">
    <property type="protein sequence ID" value="MWV68983.1"/>
    <property type="molecule type" value="Genomic_DNA"/>
</dbReference>
<dbReference type="STRING" id="1548018.LS64_10905"/>
<sequence length="492" mass="56173">MFYEKLLNMKDYIKKILYFIIFFALVLNMTHKLNAETYELKDVLAKIEQNSLEIVNNKANFESIMNETKSNLAWEYPYFEGTLGGVNEGSLSSGATNAWGASWSAMFLVKPKLWWVNPLLQESLQNKGVQYQKNYELIRNLNFIGAKRIYLTYVATKEKYQYYLKREENFLQLLSNAKKRLEGGSISRKDYVSFQSAYIDSTLATIAVRNDLLELQRSLYVILGLKNHEFISHFEPPNMVSDTAKMPQNMAVESSKKQQEIENLMSLSGYDLDAFESNDSMESSLNNTENKGDIKINGLEFSYVEMGENALDSKLANSLYIDILDAQSKEYQNLAKYEGLNHWGSLEMGGGLDYSLNSYNPKVQVSIPLPVTKKQTHLKAKYMSLESGALTKAAITKKQIAIKARAYLNELELQKKYIDVAKNNTDVKSHLAELNRLAYETQQVTLFEYITQANAFVDSQIELVNSQIKYINLVALLEETLGESFIEIGEIK</sequence>
<reference evidence="2 3" key="1">
    <citation type="journal article" date="2014" name="Genome Announc.">
        <title>Draft genome sequences of eight enterohepatic helicobacter species isolated from both laboratory and wild rodents.</title>
        <authorList>
            <person name="Sheh A."/>
            <person name="Shen Z."/>
            <person name="Fox J.G."/>
        </authorList>
    </citation>
    <scope>NUCLEOTIDE SEQUENCE [LARGE SCALE GENOMIC DNA]</scope>
    <source>
        <strain evidence="2 3">MIT 97-6194</strain>
    </source>
</reference>
<dbReference type="SUPFAM" id="SSF56954">
    <property type="entry name" value="Outer membrane efflux proteins (OEP)"/>
    <property type="match status" value="1"/>
</dbReference>
<dbReference type="Proteomes" id="UP000477070">
    <property type="component" value="Unassembled WGS sequence"/>
</dbReference>
<keyword evidence="3" id="KW-1185">Reference proteome</keyword>
<organism evidence="2 3">
    <name type="scientific">Helicobacter saguini</name>
    <dbReference type="NCBI Taxonomy" id="1548018"/>
    <lineage>
        <taxon>Bacteria</taxon>
        <taxon>Pseudomonadati</taxon>
        <taxon>Campylobacterota</taxon>
        <taxon>Epsilonproteobacteria</taxon>
        <taxon>Campylobacterales</taxon>
        <taxon>Helicobacteraceae</taxon>
        <taxon>Helicobacter</taxon>
    </lineage>
</organism>
<gene>
    <name evidence="1" type="ORF">DCO61_02810</name>
    <name evidence="2" type="ORF">LS64_007310</name>
</gene>
<dbReference type="Gene3D" id="1.20.1600.10">
    <property type="entry name" value="Outer membrane efflux proteins (OEP)"/>
    <property type="match status" value="1"/>
</dbReference>
<dbReference type="Proteomes" id="UP000029714">
    <property type="component" value="Unassembled WGS sequence"/>
</dbReference>
<evidence type="ECO:0000313" key="3">
    <source>
        <dbReference type="Proteomes" id="UP000029714"/>
    </source>
</evidence>
<comment type="caution">
    <text evidence="2">The sequence shown here is derived from an EMBL/GenBank/DDBJ whole genome shotgun (WGS) entry which is preliminary data.</text>
</comment>
<dbReference type="EMBL" id="JRMP02000010">
    <property type="protein sequence ID" value="TLD94108.1"/>
    <property type="molecule type" value="Genomic_DNA"/>
</dbReference>
<reference evidence="1 4" key="4">
    <citation type="submission" date="2019-12" db="EMBL/GenBank/DDBJ databases">
        <title>Multi-Generational Helicobacter saguini Isolates.</title>
        <authorList>
            <person name="Mannion A."/>
            <person name="Shen Z."/>
            <person name="Fox J.G."/>
        </authorList>
    </citation>
    <scope>NUCLEOTIDE SEQUENCE [LARGE SCALE GENOMIC DNA]</scope>
    <source>
        <strain evidence="1">16-048</strain>
        <strain evidence="4">16-048 (F4)</strain>
    </source>
</reference>
<dbReference type="RefSeq" id="WP_118949108.1">
    <property type="nucleotide sequence ID" value="NZ_JRMP02000010.1"/>
</dbReference>
<dbReference type="OrthoDB" id="5327664at2"/>
<proteinExistence type="predicted"/>
<name>A0A347VIG9_9HELI</name>